<sequence>MNAAAPPADSRQAASEGSFKWIALGAAVLLVGMLFGSSLLLYTAYSAIAVVVVSRWLTNAWSVAPRAHRVSGPLEAEIGQVVPIEIEIQNTGKVLIPWLLAEDLLPRDALLYKVPALQIEGDRIRVISLSAGETDTIRYEIKCNRRGYYQIGPTVLETGDLMGLNRRYRVGAVPQYLLVMPRVVPLHGYDIQSRRPIGEIRMSHPLMDDPTRIVGIRQWQPGDPMRRVHWSATARTGELHSKIYEASSIAGATLVIDLHRDTNPRQHEPVRSELAITLAASISNALYQMNQPFGLVSNGRDAADRIRTEGFMTDYRTRDAATQHLKMHEVDAHLKPVCLSAQRGPVHYRDVHRMLARLEITDGLNLSQTFLEVESRLSRDTTLIVIVQKCDSGTAEVLAGFKRRGWAVTAIINTFEVDDYSKAAGPLVASGIAVMQLRDEASLAMICRALVER</sequence>
<evidence type="ECO:0000259" key="2">
    <source>
        <dbReference type="Pfam" id="PF01882"/>
    </source>
</evidence>
<name>A0A517LZ92_9BACT</name>
<organism evidence="3 4">
    <name type="scientific">Rosistilla ulvae</name>
    <dbReference type="NCBI Taxonomy" id="1930277"/>
    <lineage>
        <taxon>Bacteria</taxon>
        <taxon>Pseudomonadati</taxon>
        <taxon>Planctomycetota</taxon>
        <taxon>Planctomycetia</taxon>
        <taxon>Pirellulales</taxon>
        <taxon>Pirellulaceae</taxon>
        <taxon>Rosistilla</taxon>
    </lineage>
</organism>
<accession>A0A517LZ92</accession>
<dbReference type="EMBL" id="CP036261">
    <property type="protein sequence ID" value="QDS87943.1"/>
    <property type="molecule type" value="Genomic_DNA"/>
</dbReference>
<proteinExistence type="predicted"/>
<keyword evidence="1" id="KW-0812">Transmembrane</keyword>
<dbReference type="InterPro" id="IPR002881">
    <property type="entry name" value="DUF58"/>
</dbReference>
<evidence type="ECO:0000313" key="4">
    <source>
        <dbReference type="Proteomes" id="UP000319557"/>
    </source>
</evidence>
<protein>
    <recommendedName>
        <fullName evidence="2">DUF58 domain-containing protein</fullName>
    </recommendedName>
</protein>
<keyword evidence="1" id="KW-1133">Transmembrane helix</keyword>
<gene>
    <name evidence="3" type="ORF">EC9_21260</name>
</gene>
<evidence type="ECO:0000313" key="3">
    <source>
        <dbReference type="EMBL" id="QDS87943.1"/>
    </source>
</evidence>
<dbReference type="OrthoDB" id="9789943at2"/>
<reference evidence="3 4" key="1">
    <citation type="submission" date="2019-02" db="EMBL/GenBank/DDBJ databases">
        <title>Deep-cultivation of Planctomycetes and their phenomic and genomic characterization uncovers novel biology.</title>
        <authorList>
            <person name="Wiegand S."/>
            <person name="Jogler M."/>
            <person name="Boedeker C."/>
            <person name="Pinto D."/>
            <person name="Vollmers J."/>
            <person name="Rivas-Marin E."/>
            <person name="Kohn T."/>
            <person name="Peeters S.H."/>
            <person name="Heuer A."/>
            <person name="Rast P."/>
            <person name="Oberbeckmann S."/>
            <person name="Bunk B."/>
            <person name="Jeske O."/>
            <person name="Meyerdierks A."/>
            <person name="Storesund J.E."/>
            <person name="Kallscheuer N."/>
            <person name="Luecker S."/>
            <person name="Lage O.M."/>
            <person name="Pohl T."/>
            <person name="Merkel B.J."/>
            <person name="Hornburger P."/>
            <person name="Mueller R.-W."/>
            <person name="Bruemmer F."/>
            <person name="Labrenz M."/>
            <person name="Spormann A.M."/>
            <person name="Op den Camp H."/>
            <person name="Overmann J."/>
            <person name="Amann R."/>
            <person name="Jetten M.S.M."/>
            <person name="Mascher T."/>
            <person name="Medema M.H."/>
            <person name="Devos D.P."/>
            <person name="Kaster A.-K."/>
            <person name="Ovreas L."/>
            <person name="Rohde M."/>
            <person name="Galperin M.Y."/>
            <person name="Jogler C."/>
        </authorList>
    </citation>
    <scope>NUCLEOTIDE SEQUENCE [LARGE SCALE GENOMIC DNA]</scope>
    <source>
        <strain evidence="3 4">EC9</strain>
    </source>
</reference>
<dbReference type="AlphaFoldDB" id="A0A517LZ92"/>
<dbReference type="PANTHER" id="PTHR34351:SF2">
    <property type="entry name" value="DUF58 DOMAIN-CONTAINING PROTEIN"/>
    <property type="match status" value="1"/>
</dbReference>
<keyword evidence="1" id="KW-0472">Membrane</keyword>
<dbReference type="KEGG" id="ruv:EC9_21260"/>
<feature type="transmembrane region" description="Helical" evidence="1">
    <location>
        <begin position="21"/>
        <end position="45"/>
    </location>
</feature>
<feature type="domain" description="DUF58" evidence="2">
    <location>
        <begin position="216"/>
        <end position="304"/>
    </location>
</feature>
<dbReference type="PANTHER" id="PTHR34351">
    <property type="entry name" value="SLR1927 PROTEIN-RELATED"/>
    <property type="match status" value="1"/>
</dbReference>
<dbReference type="RefSeq" id="WP_145344695.1">
    <property type="nucleotide sequence ID" value="NZ_CP036261.1"/>
</dbReference>
<evidence type="ECO:0000256" key="1">
    <source>
        <dbReference type="SAM" id="Phobius"/>
    </source>
</evidence>
<keyword evidence="4" id="KW-1185">Reference proteome</keyword>
<dbReference type="Pfam" id="PF01882">
    <property type="entry name" value="DUF58"/>
    <property type="match status" value="1"/>
</dbReference>
<dbReference type="Proteomes" id="UP000319557">
    <property type="component" value="Chromosome"/>
</dbReference>